<sequence length="312" mass="34652">MVAVGSQPDGGRRRSAVRARTETSAPSLRSRWLGGRLRELREDRGLTLKYVANVLGVGFAELASHEHGRQVFAFDKVAALLDVYGVYDRVERDHLLGLARQVFRLPRWQDDFAGPDLDVSMLDFLWLESTAKQIRCYGPTVVPPLLRTSAYAEAVVRRERAPISDEQVGWWIRVYRDRQQALDNGRVTSVRAVLAESVLHRPVGGPTSTLPGQLEHLAKLECSSRIQVRVLPAEAGYVPWTDGWFAVFELPKPYPPQVACTGQFRGVAIHEGLAAEAYAGMFDQLWEAATTRSESAALTGRLANDLSIDSKS</sequence>
<organism evidence="3 4">
    <name type="scientific">Phytohabitans kaempferiae</name>
    <dbReference type="NCBI Taxonomy" id="1620943"/>
    <lineage>
        <taxon>Bacteria</taxon>
        <taxon>Bacillati</taxon>
        <taxon>Actinomycetota</taxon>
        <taxon>Actinomycetes</taxon>
        <taxon>Micromonosporales</taxon>
        <taxon>Micromonosporaceae</taxon>
    </lineage>
</organism>
<accession>A0ABV6M6X0</accession>
<dbReference type="SMART" id="SM00530">
    <property type="entry name" value="HTH_XRE"/>
    <property type="match status" value="1"/>
</dbReference>
<dbReference type="RefSeq" id="WP_377253413.1">
    <property type="nucleotide sequence ID" value="NZ_JBHLUH010000042.1"/>
</dbReference>
<feature type="region of interest" description="Disordered" evidence="1">
    <location>
        <begin position="1"/>
        <end position="23"/>
    </location>
</feature>
<dbReference type="EMBL" id="JBHLUH010000042">
    <property type="protein sequence ID" value="MFC0530252.1"/>
    <property type="molecule type" value="Genomic_DNA"/>
</dbReference>
<reference evidence="3 4" key="1">
    <citation type="submission" date="2024-09" db="EMBL/GenBank/DDBJ databases">
        <authorList>
            <person name="Sun Q."/>
            <person name="Mori K."/>
        </authorList>
    </citation>
    <scope>NUCLEOTIDE SEQUENCE [LARGE SCALE GENOMIC DNA]</scope>
    <source>
        <strain evidence="3 4">TBRC 3947</strain>
    </source>
</reference>
<evidence type="ECO:0000259" key="2">
    <source>
        <dbReference type="PROSITE" id="PS50943"/>
    </source>
</evidence>
<keyword evidence="4" id="KW-1185">Reference proteome</keyword>
<dbReference type="Pfam" id="PF13560">
    <property type="entry name" value="HTH_31"/>
    <property type="match status" value="1"/>
</dbReference>
<dbReference type="InterPro" id="IPR043917">
    <property type="entry name" value="DUF5753"/>
</dbReference>
<dbReference type="PROSITE" id="PS50943">
    <property type="entry name" value="HTH_CROC1"/>
    <property type="match status" value="1"/>
</dbReference>
<dbReference type="Gene3D" id="1.10.260.40">
    <property type="entry name" value="lambda repressor-like DNA-binding domains"/>
    <property type="match status" value="1"/>
</dbReference>
<dbReference type="Pfam" id="PF19054">
    <property type="entry name" value="DUF5753"/>
    <property type="match status" value="1"/>
</dbReference>
<evidence type="ECO:0000313" key="3">
    <source>
        <dbReference type="EMBL" id="MFC0530252.1"/>
    </source>
</evidence>
<evidence type="ECO:0000313" key="4">
    <source>
        <dbReference type="Proteomes" id="UP001589867"/>
    </source>
</evidence>
<feature type="domain" description="HTH cro/C1-type" evidence="2">
    <location>
        <begin position="37"/>
        <end position="90"/>
    </location>
</feature>
<dbReference type="CDD" id="cd00093">
    <property type="entry name" value="HTH_XRE"/>
    <property type="match status" value="1"/>
</dbReference>
<dbReference type="InterPro" id="IPR010982">
    <property type="entry name" value="Lambda_DNA-bd_dom_sf"/>
</dbReference>
<evidence type="ECO:0000256" key="1">
    <source>
        <dbReference type="SAM" id="MobiDB-lite"/>
    </source>
</evidence>
<dbReference type="InterPro" id="IPR001387">
    <property type="entry name" value="Cro/C1-type_HTH"/>
</dbReference>
<dbReference type="Proteomes" id="UP001589867">
    <property type="component" value="Unassembled WGS sequence"/>
</dbReference>
<protein>
    <submittedName>
        <fullName evidence="3">Helix-turn-helix domain-containing protein</fullName>
    </submittedName>
</protein>
<name>A0ABV6M6X0_9ACTN</name>
<gene>
    <name evidence="3" type="ORF">ACFFIA_21545</name>
</gene>
<dbReference type="SUPFAM" id="SSF47413">
    <property type="entry name" value="lambda repressor-like DNA-binding domains"/>
    <property type="match status" value="1"/>
</dbReference>
<comment type="caution">
    <text evidence="3">The sequence shown here is derived from an EMBL/GenBank/DDBJ whole genome shotgun (WGS) entry which is preliminary data.</text>
</comment>
<proteinExistence type="predicted"/>